<name>A0ACC1QQQ2_9HYPO</name>
<organism evidence="1 2">
    <name type="scientific">Lecanicillium saksenae</name>
    <dbReference type="NCBI Taxonomy" id="468837"/>
    <lineage>
        <taxon>Eukaryota</taxon>
        <taxon>Fungi</taxon>
        <taxon>Dikarya</taxon>
        <taxon>Ascomycota</taxon>
        <taxon>Pezizomycotina</taxon>
        <taxon>Sordariomycetes</taxon>
        <taxon>Hypocreomycetidae</taxon>
        <taxon>Hypocreales</taxon>
        <taxon>Cordycipitaceae</taxon>
        <taxon>Lecanicillium</taxon>
    </lineage>
</organism>
<proteinExistence type="predicted"/>
<gene>
    <name evidence="1" type="ORF">NLG97_g7405</name>
</gene>
<protein>
    <submittedName>
        <fullName evidence="1">Uncharacterized protein</fullName>
    </submittedName>
</protein>
<dbReference type="EMBL" id="JANAKD010001128">
    <property type="protein sequence ID" value="KAJ3483038.1"/>
    <property type="molecule type" value="Genomic_DNA"/>
</dbReference>
<dbReference type="Proteomes" id="UP001148737">
    <property type="component" value="Unassembled WGS sequence"/>
</dbReference>
<evidence type="ECO:0000313" key="1">
    <source>
        <dbReference type="EMBL" id="KAJ3483038.1"/>
    </source>
</evidence>
<evidence type="ECO:0000313" key="2">
    <source>
        <dbReference type="Proteomes" id="UP001148737"/>
    </source>
</evidence>
<comment type="caution">
    <text evidence="1">The sequence shown here is derived from an EMBL/GenBank/DDBJ whole genome shotgun (WGS) entry which is preliminary data.</text>
</comment>
<keyword evidence="2" id="KW-1185">Reference proteome</keyword>
<reference evidence="1" key="1">
    <citation type="submission" date="2022-07" db="EMBL/GenBank/DDBJ databases">
        <title>Genome Sequence of Lecanicillium saksenae.</title>
        <authorList>
            <person name="Buettner E."/>
        </authorList>
    </citation>
    <scope>NUCLEOTIDE SEQUENCE</scope>
    <source>
        <strain evidence="1">VT-O1</strain>
    </source>
</reference>
<accession>A0ACC1QQQ2</accession>
<sequence>MPTLQNVSLFLKSRLGRSAGQIPSPNLILELPVEILHVIANQLSVRDLLLLSRVCKSFHAVFHPRLLLDKRHASKEEYLELLYLLASEQPHRWACQSCLILHRVNYQDHPIHSSASTTSCKYVVTKNANLRSGQYALHHHHVQLGLKLSRLRRITDADEDYLSHLLRGCTAYHSESTYHMTRTITPKIVRGRWLQKTQWDFKVVDKSFVLTPRFTLSLLSPCCPNLDDDPRSTTSGFVHAIYCARNNLGRARIYACPHCAAEFEVRFTADSQHVSMLMYQNLGTEGAMPDLYWTALTTGSDQDDIDGGIVTLNQDSSEAPRELWGDSRPWFSRHSPGH</sequence>